<dbReference type="EMBL" id="PHHF01000049">
    <property type="protein sequence ID" value="PTD19926.1"/>
    <property type="molecule type" value="Genomic_DNA"/>
</dbReference>
<dbReference type="RefSeq" id="WP_107395077.1">
    <property type="nucleotide sequence ID" value="NZ_PHHF01000049.1"/>
</dbReference>
<evidence type="ECO:0000313" key="2">
    <source>
        <dbReference type="Proteomes" id="UP000241206"/>
    </source>
</evidence>
<sequence>MLHAPLSGQVDPDLVQSIEDFLPVAAMIRAQSDLLARMPAGQARAAAREQVQSAMDDLRMRADRHGLTDRQFLVLLYREMTARRTTEPAEVASLSVVSSELASAYIRESEARRILTRAQTDYLAARAAREAAERREAQVAR</sequence>
<evidence type="ECO:0000313" key="1">
    <source>
        <dbReference type="EMBL" id="PTD19926.1"/>
    </source>
</evidence>
<dbReference type="AlphaFoldDB" id="A0A2T4HVU6"/>
<protein>
    <submittedName>
        <fullName evidence="1">Uncharacterized protein</fullName>
    </submittedName>
</protein>
<accession>A0A2T4HVU6</accession>
<keyword evidence="2" id="KW-1185">Reference proteome</keyword>
<organism evidence="1 2">
    <name type="scientific">Edaphosphingomonas fennica</name>
    <dbReference type="NCBI Taxonomy" id="114404"/>
    <lineage>
        <taxon>Bacteria</taxon>
        <taxon>Pseudomonadati</taxon>
        <taxon>Pseudomonadota</taxon>
        <taxon>Alphaproteobacteria</taxon>
        <taxon>Sphingomonadales</taxon>
        <taxon>Rhizorhabdaceae</taxon>
        <taxon>Edaphosphingomonas</taxon>
    </lineage>
</organism>
<reference evidence="1 2" key="1">
    <citation type="submission" date="2017-11" db="EMBL/GenBank/DDBJ databases">
        <title>Sphingomonas oleivorans sp. nov., isolated from oil-contaminated soil.</title>
        <authorList>
            <person name="Wang L."/>
            <person name="Chen L."/>
        </authorList>
    </citation>
    <scope>NUCLEOTIDE SEQUENCE [LARGE SCALE GENOMIC DNA]</scope>
    <source>
        <strain evidence="1 2">K101</strain>
    </source>
</reference>
<dbReference type="Proteomes" id="UP000241206">
    <property type="component" value="Unassembled WGS sequence"/>
</dbReference>
<gene>
    <name evidence="1" type="ORF">CV103_12110</name>
</gene>
<comment type="caution">
    <text evidence="1">The sequence shown here is derived from an EMBL/GenBank/DDBJ whole genome shotgun (WGS) entry which is preliminary data.</text>
</comment>
<proteinExistence type="predicted"/>
<name>A0A2T4HVU6_9SPHN</name>